<dbReference type="EMBL" id="KK115641">
    <property type="protein sequence ID" value="KFM65618.1"/>
    <property type="molecule type" value="Genomic_DNA"/>
</dbReference>
<gene>
    <name evidence="1" type="ORF">X975_05294</name>
    <name evidence="2" type="ORF">X975_22937</name>
    <name evidence="3" type="ORF">X975_22938</name>
</gene>
<dbReference type="Proteomes" id="UP000054359">
    <property type="component" value="Unassembled WGS sequence"/>
</dbReference>
<proteinExistence type="predicted"/>
<evidence type="ECO:0000313" key="4">
    <source>
        <dbReference type="Proteomes" id="UP000054359"/>
    </source>
</evidence>
<evidence type="ECO:0000313" key="1">
    <source>
        <dbReference type="EMBL" id="KFM57950.1"/>
    </source>
</evidence>
<dbReference type="EMBL" id="KK115641">
    <property type="protein sequence ID" value="KFM65619.1"/>
    <property type="molecule type" value="Genomic_DNA"/>
</dbReference>
<reference evidence="2 4" key="1">
    <citation type="submission" date="2013-11" db="EMBL/GenBank/DDBJ databases">
        <title>Genome sequencing of Stegodyphus mimosarum.</title>
        <authorList>
            <person name="Bechsgaard J."/>
        </authorList>
    </citation>
    <scope>NUCLEOTIDE SEQUENCE [LARGE SCALE GENOMIC DNA]</scope>
</reference>
<keyword evidence="4" id="KW-1185">Reference proteome</keyword>
<organism evidence="2 4">
    <name type="scientific">Stegodyphus mimosarum</name>
    <name type="common">African social velvet spider</name>
    <dbReference type="NCBI Taxonomy" id="407821"/>
    <lineage>
        <taxon>Eukaryota</taxon>
        <taxon>Metazoa</taxon>
        <taxon>Ecdysozoa</taxon>
        <taxon>Arthropoda</taxon>
        <taxon>Chelicerata</taxon>
        <taxon>Arachnida</taxon>
        <taxon>Araneae</taxon>
        <taxon>Araneomorphae</taxon>
        <taxon>Entelegynae</taxon>
        <taxon>Eresoidea</taxon>
        <taxon>Eresidae</taxon>
        <taxon>Stegodyphus</taxon>
    </lineage>
</organism>
<sequence length="44" mass="5103">MLINCHCKFGCQCPDLHRLPIKFPCPPWGHLPAWRRLGSLDTMI</sequence>
<dbReference type="EMBL" id="KK112546">
    <property type="protein sequence ID" value="KFM57950.1"/>
    <property type="molecule type" value="Genomic_DNA"/>
</dbReference>
<dbReference type="AlphaFoldDB" id="A0A087TKH9"/>
<protein>
    <submittedName>
        <fullName evidence="2">Uncharacterized protein</fullName>
    </submittedName>
</protein>
<name>A0A087TKH9_STEMI</name>
<evidence type="ECO:0000313" key="3">
    <source>
        <dbReference type="EMBL" id="KFM65619.1"/>
    </source>
</evidence>
<accession>A0A087TKH9</accession>
<evidence type="ECO:0000313" key="2">
    <source>
        <dbReference type="EMBL" id="KFM65618.1"/>
    </source>
</evidence>
<feature type="non-terminal residue" evidence="2">
    <location>
        <position position="44"/>
    </location>
</feature>